<dbReference type="Proteomes" id="UP000070168">
    <property type="component" value="Unassembled WGS sequence"/>
</dbReference>
<organism evidence="2 3">
    <name type="scientific">Penicillium patulum</name>
    <name type="common">Penicillium griseofulvum</name>
    <dbReference type="NCBI Taxonomy" id="5078"/>
    <lineage>
        <taxon>Eukaryota</taxon>
        <taxon>Fungi</taxon>
        <taxon>Dikarya</taxon>
        <taxon>Ascomycota</taxon>
        <taxon>Pezizomycotina</taxon>
        <taxon>Eurotiomycetes</taxon>
        <taxon>Eurotiomycetidae</taxon>
        <taxon>Eurotiales</taxon>
        <taxon>Aspergillaceae</taxon>
        <taxon>Penicillium</taxon>
    </lineage>
</organism>
<comment type="caution">
    <text evidence="2">The sequence shown here is derived from an EMBL/GenBank/DDBJ whole genome shotgun (WGS) entry which is preliminary data.</text>
</comment>
<evidence type="ECO:0000313" key="3">
    <source>
        <dbReference type="Proteomes" id="UP000070168"/>
    </source>
</evidence>
<feature type="region of interest" description="Disordered" evidence="1">
    <location>
        <begin position="565"/>
        <end position="606"/>
    </location>
</feature>
<dbReference type="RefSeq" id="XP_040652400.1">
    <property type="nucleotide sequence ID" value="XM_040788628.1"/>
</dbReference>
<keyword evidence="3" id="KW-1185">Reference proteome</keyword>
<dbReference type="AlphaFoldDB" id="A0A135LY53"/>
<feature type="region of interest" description="Disordered" evidence="1">
    <location>
        <begin position="158"/>
        <end position="180"/>
    </location>
</feature>
<dbReference type="OrthoDB" id="3946750at2759"/>
<feature type="region of interest" description="Disordered" evidence="1">
    <location>
        <begin position="325"/>
        <end position="346"/>
    </location>
</feature>
<evidence type="ECO:0000256" key="1">
    <source>
        <dbReference type="SAM" id="MobiDB-lite"/>
    </source>
</evidence>
<protein>
    <submittedName>
        <fullName evidence="2">Uncharacterized protein</fullName>
    </submittedName>
</protein>
<feature type="compositionally biased region" description="Polar residues" evidence="1">
    <location>
        <begin position="82"/>
        <end position="91"/>
    </location>
</feature>
<reference evidence="2 3" key="1">
    <citation type="journal article" date="2016" name="BMC Genomics">
        <title>Genome sequencing and secondary metabolism of the postharvest pathogen Penicillium griseofulvum.</title>
        <authorList>
            <person name="Banani H."/>
            <person name="Marcet-Houben M."/>
            <person name="Ballester A.R."/>
            <person name="Abbruscato P."/>
            <person name="Gonzalez-Candelas L."/>
            <person name="Gabaldon T."/>
            <person name="Spadaro D."/>
        </authorList>
    </citation>
    <scope>NUCLEOTIDE SEQUENCE [LARGE SCALE GENOMIC DNA]</scope>
    <source>
        <strain evidence="2 3">PG3</strain>
    </source>
</reference>
<dbReference type="GeneID" id="63703928"/>
<name>A0A135LY53_PENPA</name>
<evidence type="ECO:0000313" key="2">
    <source>
        <dbReference type="EMBL" id="KXG53865.1"/>
    </source>
</evidence>
<sequence length="669" mass="72137">MEFLRKYIEADPYRAVFGRRLDLFQKFGKNDTSLNGFLQSLFNMEKPPNVRPRVDKWHRRTDTNHAGLQYDPISGRMVAIPSSTAPESSNAEAEINSHKAVDSPPGTEVEAKFAHSPNLAGNGQFQPGNTGLGPLKAPLNPLSTVVCSPGSELDALFTSTSTSQDAQSRARVERKPHVNMGCPPGSELEILFVSELIPSAQPWPGAFNGNGSTNKLDAGLTADKNVECSRGSELEARFISDPASCSVQSPPSALATQIPNKQIGFSIDCSSGNELDAKFSSEPAGLSIQPAGPVLQNTNASSITGPQESFECSAGSNIKAHALSKLASQRSSQSGDETSIDCPPGSELEAKFVCNPASTDEMKSGLELPSSLATSKIAKNIVDCTPGNELEAKSILERASAEDPSENKDLSPLDTDIPLRYTPLELDVPDTPLNFDTSEDRVGDSIIQSRNLGTETGEQPAAFPSPKFHILAFDTSTSQVTASQADSFFGIDEDSRPSEILSRLHNPAKFLPYFEKMQEDGYEIATGGGNILVFRKSQSIPRYNPSNTTADQEQEIHTEIAKHIRHDSMDSSATYAGAPWQSTTEPPPATSPSSSETERTSTSESSFRKIGRRILIASTATLATCYAVGAMAEFFRTGGKDGRGIDGFTVFESDRRRREIIESQSLEFH</sequence>
<dbReference type="OMA" id="PKFHILA"/>
<feature type="compositionally biased region" description="Polar residues" evidence="1">
    <location>
        <begin position="326"/>
        <end position="337"/>
    </location>
</feature>
<feature type="compositionally biased region" description="Polar residues" evidence="1">
    <location>
        <begin position="158"/>
        <end position="167"/>
    </location>
</feature>
<proteinExistence type="predicted"/>
<feature type="region of interest" description="Disordered" evidence="1">
    <location>
        <begin position="82"/>
        <end position="108"/>
    </location>
</feature>
<accession>A0A135LY53</accession>
<gene>
    <name evidence="2" type="ORF">PGRI_009150</name>
</gene>
<dbReference type="EMBL" id="LHQR01000014">
    <property type="protein sequence ID" value="KXG53865.1"/>
    <property type="molecule type" value="Genomic_DNA"/>
</dbReference>
<dbReference type="STRING" id="5078.A0A135LY53"/>